<dbReference type="OrthoDB" id="5520269at2"/>
<dbReference type="AlphaFoldDB" id="A0A5C8ZFI6"/>
<accession>A0A5C8ZFI6</accession>
<name>A0A5C8ZFI6_9ACTN</name>
<reference evidence="2 3" key="1">
    <citation type="submission" date="2019-07" db="EMBL/GenBank/DDBJ databases">
        <title>Quadrisphaera sp. strain DD2A genome sequencing and assembly.</title>
        <authorList>
            <person name="Kim I."/>
        </authorList>
    </citation>
    <scope>NUCLEOTIDE SEQUENCE [LARGE SCALE GENOMIC DNA]</scope>
    <source>
        <strain evidence="2 3">DD2A</strain>
    </source>
</reference>
<dbReference type="EMBL" id="VKAC01000006">
    <property type="protein sequence ID" value="TXR56029.1"/>
    <property type="molecule type" value="Genomic_DNA"/>
</dbReference>
<organism evidence="2 3">
    <name type="scientific">Quadrisphaera setariae</name>
    <dbReference type="NCBI Taxonomy" id="2593304"/>
    <lineage>
        <taxon>Bacteria</taxon>
        <taxon>Bacillati</taxon>
        <taxon>Actinomycetota</taxon>
        <taxon>Actinomycetes</taxon>
        <taxon>Kineosporiales</taxon>
        <taxon>Kineosporiaceae</taxon>
        <taxon>Quadrisphaera</taxon>
    </lineage>
</organism>
<protein>
    <recommendedName>
        <fullName evidence="4">DUF2076 domain-containing protein</fullName>
    </recommendedName>
</protein>
<evidence type="ECO:0000256" key="1">
    <source>
        <dbReference type="SAM" id="MobiDB-lite"/>
    </source>
</evidence>
<evidence type="ECO:0000313" key="2">
    <source>
        <dbReference type="EMBL" id="TXR56029.1"/>
    </source>
</evidence>
<comment type="caution">
    <text evidence="2">The sequence shown here is derived from an EMBL/GenBank/DDBJ whole genome shotgun (WGS) entry which is preliminary data.</text>
</comment>
<proteinExistence type="predicted"/>
<evidence type="ECO:0008006" key="4">
    <source>
        <dbReference type="Google" id="ProtNLM"/>
    </source>
</evidence>
<sequence>MGFLDRLLGREDRSTSQRPSTGYPAAPGQQAGYGQPTGYRTDHPTGGQPVSQQQRAPQGRPMSDDERAVERYRYLLRTAPPEQIEQAHAEAFAKLTPAQRQQVLSELGSQVPANERARTDDPRDLARMATRAEMRQPGTLERSFSGGGMGGMGGGRGLGMGAVIGGSLLAGVAGAFVGTAIADAMFDGFDENEYAQGFEDGAQADVAADGGDPGYDGGGYDDAGFDGGGFDGGGDFGGGDFDV</sequence>
<evidence type="ECO:0000313" key="3">
    <source>
        <dbReference type="Proteomes" id="UP000321234"/>
    </source>
</evidence>
<keyword evidence="3" id="KW-1185">Reference proteome</keyword>
<gene>
    <name evidence="2" type="ORF">FMM08_11280</name>
</gene>
<dbReference type="Proteomes" id="UP000321234">
    <property type="component" value="Unassembled WGS sequence"/>
</dbReference>
<dbReference type="RefSeq" id="WP_147926461.1">
    <property type="nucleotide sequence ID" value="NZ_VKAC01000006.1"/>
</dbReference>
<feature type="region of interest" description="Disordered" evidence="1">
    <location>
        <begin position="1"/>
        <end position="70"/>
    </location>
</feature>